<feature type="transmembrane region" description="Helical" evidence="1">
    <location>
        <begin position="289"/>
        <end position="309"/>
    </location>
</feature>
<accession>A0A8B7MYW2</accession>
<keyword evidence="1" id="KW-1133">Transmembrane helix</keyword>
<keyword evidence="1" id="KW-0812">Transmembrane</keyword>
<reference evidence="3" key="1">
    <citation type="submission" date="2025-08" db="UniProtKB">
        <authorList>
            <consortium name="RefSeq"/>
        </authorList>
    </citation>
    <scope>IDENTIFICATION</scope>
    <source>
        <tissue evidence="3">Whole organism</tissue>
    </source>
</reference>
<keyword evidence="2" id="KW-1185">Reference proteome</keyword>
<dbReference type="Proteomes" id="UP000694843">
    <property type="component" value="Unplaced"/>
</dbReference>
<name>A0A8B7MYW2_HYAAZ</name>
<evidence type="ECO:0000313" key="3">
    <source>
        <dbReference type="RefSeq" id="XP_018006741.1"/>
    </source>
</evidence>
<evidence type="ECO:0000256" key="1">
    <source>
        <dbReference type="SAM" id="Phobius"/>
    </source>
</evidence>
<gene>
    <name evidence="3" type="primary">LOC108664629</name>
</gene>
<dbReference type="GeneID" id="108664629"/>
<sequence length="316" mass="35738">MVDACGKRALVLLRISRYTEEAMVVDRKVLEGLNSRGPLVCSYNDKNSLISYFSSSCLPTAMKKSMMLQSSGIDLTAAKVDFLNYKMEPRGTNTVFYLSDLITPGAVGGSYHSHVIECTNRLFCTLAYLVPGYAANKPALTKLKAAMKFQKVCSFVVNLSVVNISKFLKVIKDTKMIFRSDDEHVDPADKKLLVTASWVTFTQILSFLMQEIERSCPFVDAAAVVLNQHERAIIMRLVYQHFSLVYRLCEASEGLEQRLNEARMLLMEDLETVVRSRMSFECVNLGTPYLVVFILVMTYNAIFFSFNVADEEERRP</sequence>
<organism evidence="2 3">
    <name type="scientific">Hyalella azteca</name>
    <name type="common">Amphipod</name>
    <dbReference type="NCBI Taxonomy" id="294128"/>
    <lineage>
        <taxon>Eukaryota</taxon>
        <taxon>Metazoa</taxon>
        <taxon>Ecdysozoa</taxon>
        <taxon>Arthropoda</taxon>
        <taxon>Crustacea</taxon>
        <taxon>Multicrustacea</taxon>
        <taxon>Malacostraca</taxon>
        <taxon>Eumalacostraca</taxon>
        <taxon>Peracarida</taxon>
        <taxon>Amphipoda</taxon>
        <taxon>Senticaudata</taxon>
        <taxon>Talitrida</taxon>
        <taxon>Talitroidea</taxon>
        <taxon>Hyalellidae</taxon>
        <taxon>Hyalella</taxon>
    </lineage>
</organism>
<keyword evidence="1" id="KW-0472">Membrane</keyword>
<dbReference type="RefSeq" id="XP_018006741.1">
    <property type="nucleotide sequence ID" value="XM_018151252.2"/>
</dbReference>
<protein>
    <submittedName>
        <fullName evidence="3">Uncharacterized protein LOC108664629 isoform X1</fullName>
    </submittedName>
</protein>
<dbReference type="KEGG" id="hazt:108664629"/>
<dbReference type="AlphaFoldDB" id="A0A8B7MYW2"/>
<proteinExistence type="predicted"/>
<evidence type="ECO:0000313" key="2">
    <source>
        <dbReference type="Proteomes" id="UP000694843"/>
    </source>
</evidence>